<dbReference type="PROSITE" id="PS50850">
    <property type="entry name" value="MFS"/>
    <property type="match status" value="1"/>
</dbReference>
<keyword evidence="3 6" id="KW-0812">Transmembrane</keyword>
<dbReference type="Gene3D" id="1.20.1250.20">
    <property type="entry name" value="MFS general substrate transporter like domains"/>
    <property type="match status" value="1"/>
</dbReference>
<dbReference type="AlphaFoldDB" id="A0A2X2JY48"/>
<evidence type="ECO:0000256" key="6">
    <source>
        <dbReference type="SAM" id="Phobius"/>
    </source>
</evidence>
<dbReference type="GO" id="GO:0005886">
    <property type="term" value="C:plasma membrane"/>
    <property type="evidence" value="ECO:0007669"/>
    <property type="project" value="UniProtKB-SubCell"/>
</dbReference>
<evidence type="ECO:0000259" key="7">
    <source>
        <dbReference type="PROSITE" id="PS50850"/>
    </source>
</evidence>
<evidence type="ECO:0000313" key="9">
    <source>
        <dbReference type="Proteomes" id="UP000249913"/>
    </source>
</evidence>
<name>A0A2X2JY48_STAAU</name>
<dbReference type="SUPFAM" id="SSF103473">
    <property type="entry name" value="MFS general substrate transporter"/>
    <property type="match status" value="1"/>
</dbReference>
<sequence length="90" mass="10315">MRNVYAFNIDLKQRNRVIAVVMIGAFVGVLNQTLMTTILPEIMKDFTVSSSTAQWLTTIFMLVNGIMIPITAFLIERFTLRSLFLMQHAF</sequence>
<dbReference type="InterPro" id="IPR011701">
    <property type="entry name" value="MFS"/>
</dbReference>
<evidence type="ECO:0000256" key="2">
    <source>
        <dbReference type="ARBA" id="ARBA00022448"/>
    </source>
</evidence>
<protein>
    <submittedName>
        <fullName evidence="8">Transporter protein</fullName>
    </submittedName>
</protein>
<dbReference type="PANTHER" id="PTHR42718">
    <property type="entry name" value="MAJOR FACILITATOR SUPERFAMILY MULTIDRUG TRANSPORTER MFSC"/>
    <property type="match status" value="1"/>
</dbReference>
<evidence type="ECO:0000313" key="8">
    <source>
        <dbReference type="EMBL" id="SPZ98698.1"/>
    </source>
</evidence>
<dbReference type="PANTHER" id="PTHR42718:SF24">
    <property type="entry name" value="MAJOR FACILITATOR SUPERFAMILY (MFS) PROFILE DOMAIN-CONTAINING PROTEIN"/>
    <property type="match status" value="1"/>
</dbReference>
<evidence type="ECO:0000256" key="3">
    <source>
        <dbReference type="ARBA" id="ARBA00022692"/>
    </source>
</evidence>
<keyword evidence="4 6" id="KW-1133">Transmembrane helix</keyword>
<evidence type="ECO:0000256" key="4">
    <source>
        <dbReference type="ARBA" id="ARBA00022989"/>
    </source>
</evidence>
<feature type="transmembrane region" description="Helical" evidence="6">
    <location>
        <begin position="17"/>
        <end position="35"/>
    </location>
</feature>
<organism evidence="8 9">
    <name type="scientific">Staphylococcus aureus</name>
    <dbReference type="NCBI Taxonomy" id="1280"/>
    <lineage>
        <taxon>Bacteria</taxon>
        <taxon>Bacillati</taxon>
        <taxon>Bacillota</taxon>
        <taxon>Bacilli</taxon>
        <taxon>Bacillales</taxon>
        <taxon>Staphylococcaceae</taxon>
        <taxon>Staphylococcus</taxon>
    </lineage>
</organism>
<dbReference type="EMBL" id="UAUX01000009">
    <property type="protein sequence ID" value="SPZ98698.1"/>
    <property type="molecule type" value="Genomic_DNA"/>
</dbReference>
<dbReference type="Proteomes" id="UP000249913">
    <property type="component" value="Unassembled WGS sequence"/>
</dbReference>
<gene>
    <name evidence="8" type="ORF">NCTC7878_02101</name>
</gene>
<dbReference type="Pfam" id="PF07690">
    <property type="entry name" value="MFS_1"/>
    <property type="match status" value="1"/>
</dbReference>
<reference evidence="8 9" key="1">
    <citation type="submission" date="2018-06" db="EMBL/GenBank/DDBJ databases">
        <authorList>
            <consortium name="Pathogen Informatics"/>
            <person name="Doyle S."/>
        </authorList>
    </citation>
    <scope>NUCLEOTIDE SEQUENCE [LARGE SCALE GENOMIC DNA]</scope>
    <source>
        <strain evidence="8 9">NCTC7878</strain>
    </source>
</reference>
<accession>A0A2X2JY48</accession>
<keyword evidence="5 6" id="KW-0472">Membrane</keyword>
<keyword evidence="2" id="KW-0813">Transport</keyword>
<evidence type="ECO:0000256" key="5">
    <source>
        <dbReference type="ARBA" id="ARBA00023136"/>
    </source>
</evidence>
<feature type="transmembrane region" description="Helical" evidence="6">
    <location>
        <begin position="55"/>
        <end position="75"/>
    </location>
</feature>
<comment type="subcellular location">
    <subcellularLocation>
        <location evidence="1">Cell membrane</location>
        <topology evidence="1">Multi-pass membrane protein</topology>
    </subcellularLocation>
</comment>
<dbReference type="InterPro" id="IPR036259">
    <property type="entry name" value="MFS_trans_sf"/>
</dbReference>
<evidence type="ECO:0000256" key="1">
    <source>
        <dbReference type="ARBA" id="ARBA00004651"/>
    </source>
</evidence>
<dbReference type="GO" id="GO:0022857">
    <property type="term" value="F:transmembrane transporter activity"/>
    <property type="evidence" value="ECO:0007669"/>
    <property type="project" value="InterPro"/>
</dbReference>
<feature type="domain" description="Major facilitator superfamily (MFS) profile" evidence="7">
    <location>
        <begin position="17"/>
        <end position="90"/>
    </location>
</feature>
<dbReference type="InterPro" id="IPR020846">
    <property type="entry name" value="MFS_dom"/>
</dbReference>
<proteinExistence type="predicted"/>